<keyword evidence="2" id="KW-1185">Reference proteome</keyword>
<sequence length="75" mass="8422">MIDDTQSRRLPERRKFAMVRVAMVRVAMVHVAIVHAEQGRYSQAKRLFQRTLSSDSFIGLCQRALSAGSANGLCQ</sequence>
<organism evidence="1 2">
    <name type="scientific">Shewanella jiangmenensis</name>
    <dbReference type="NCBI Taxonomy" id="2837387"/>
    <lineage>
        <taxon>Bacteria</taxon>
        <taxon>Pseudomonadati</taxon>
        <taxon>Pseudomonadota</taxon>
        <taxon>Gammaproteobacteria</taxon>
        <taxon>Alteromonadales</taxon>
        <taxon>Shewanellaceae</taxon>
        <taxon>Shewanella</taxon>
    </lineage>
</organism>
<dbReference type="Proteomes" id="UP001195903">
    <property type="component" value="Unassembled WGS sequence"/>
</dbReference>
<accession>A0ABS5UY97</accession>
<name>A0ABS5UY97_9GAMM</name>
<proteinExistence type="predicted"/>
<dbReference type="RefSeq" id="WP_214505283.1">
    <property type="nucleotide sequence ID" value="NZ_JAHEPS010000001.1"/>
</dbReference>
<gene>
    <name evidence="1" type="ORF">KJI95_00865</name>
</gene>
<dbReference type="EMBL" id="JAHEPS010000001">
    <property type="protein sequence ID" value="MBT1443079.1"/>
    <property type="molecule type" value="Genomic_DNA"/>
</dbReference>
<evidence type="ECO:0000313" key="1">
    <source>
        <dbReference type="EMBL" id="MBT1443079.1"/>
    </source>
</evidence>
<evidence type="ECO:0000313" key="2">
    <source>
        <dbReference type="Proteomes" id="UP001195903"/>
    </source>
</evidence>
<protein>
    <submittedName>
        <fullName evidence="1">Uncharacterized protein</fullName>
    </submittedName>
</protein>
<reference evidence="1 2" key="1">
    <citation type="submission" date="2021-05" db="EMBL/GenBank/DDBJ databases">
        <title>Shewanella sp. JM162201.</title>
        <authorList>
            <person name="Xu S."/>
            <person name="Li A."/>
        </authorList>
    </citation>
    <scope>NUCLEOTIDE SEQUENCE [LARGE SCALE GENOMIC DNA]</scope>
    <source>
        <strain evidence="1 2">JM162201</strain>
    </source>
</reference>
<comment type="caution">
    <text evidence="1">The sequence shown here is derived from an EMBL/GenBank/DDBJ whole genome shotgun (WGS) entry which is preliminary data.</text>
</comment>